<organism evidence="2 3">
    <name type="scientific">Grifola frondosa</name>
    <name type="common">Maitake</name>
    <name type="synonym">Polyporus frondosus</name>
    <dbReference type="NCBI Taxonomy" id="5627"/>
    <lineage>
        <taxon>Eukaryota</taxon>
        <taxon>Fungi</taxon>
        <taxon>Dikarya</taxon>
        <taxon>Basidiomycota</taxon>
        <taxon>Agaricomycotina</taxon>
        <taxon>Agaricomycetes</taxon>
        <taxon>Polyporales</taxon>
        <taxon>Grifolaceae</taxon>
        <taxon>Grifola</taxon>
    </lineage>
</organism>
<comment type="caution">
    <text evidence="2">The sequence shown here is derived from an EMBL/GenBank/DDBJ whole genome shotgun (WGS) entry which is preliminary data.</text>
</comment>
<feature type="compositionally biased region" description="Basic and acidic residues" evidence="1">
    <location>
        <begin position="129"/>
        <end position="138"/>
    </location>
</feature>
<dbReference type="AlphaFoldDB" id="A0A1C7ME56"/>
<evidence type="ECO:0000313" key="3">
    <source>
        <dbReference type="Proteomes" id="UP000092993"/>
    </source>
</evidence>
<protein>
    <submittedName>
        <fullName evidence="2">Uncharacterized protein</fullName>
    </submittedName>
</protein>
<sequence length="193" mass="21225">MPLWTKWSHDFAFPTNTVEMYKAPKHLYDPKNPTADPDEPVIDQFFWIEDAMDGLDDNDPMGQIFRAMTGLKYGKKRTLTTAISENSSRKCPAPFFADDDDFVPLPEASRNATSIVGHSMRGAVSGSERVGHTDRDLNTDPARNPLAESKLHGSSLAPDAADAADPVNAACSPFTQPVYKVKCALQAQKGVRR</sequence>
<gene>
    <name evidence="2" type="ORF">A0H81_05638</name>
</gene>
<proteinExistence type="predicted"/>
<evidence type="ECO:0000313" key="2">
    <source>
        <dbReference type="EMBL" id="OBZ74686.1"/>
    </source>
</evidence>
<accession>A0A1C7ME56</accession>
<name>A0A1C7ME56_GRIFR</name>
<dbReference type="EMBL" id="LUGG01000005">
    <property type="protein sequence ID" value="OBZ74686.1"/>
    <property type="molecule type" value="Genomic_DNA"/>
</dbReference>
<evidence type="ECO:0000256" key="1">
    <source>
        <dbReference type="SAM" id="MobiDB-lite"/>
    </source>
</evidence>
<dbReference type="Proteomes" id="UP000092993">
    <property type="component" value="Unassembled WGS sequence"/>
</dbReference>
<feature type="region of interest" description="Disordered" evidence="1">
    <location>
        <begin position="121"/>
        <end position="162"/>
    </location>
</feature>
<keyword evidence="3" id="KW-1185">Reference proteome</keyword>
<reference evidence="2 3" key="1">
    <citation type="submission" date="2016-03" db="EMBL/GenBank/DDBJ databases">
        <title>Whole genome sequencing of Grifola frondosa 9006-11.</title>
        <authorList>
            <person name="Min B."/>
            <person name="Park H."/>
            <person name="Kim J.-G."/>
            <person name="Cho H."/>
            <person name="Oh Y.-L."/>
            <person name="Kong W.-S."/>
            <person name="Choi I.-G."/>
        </authorList>
    </citation>
    <scope>NUCLEOTIDE SEQUENCE [LARGE SCALE GENOMIC DNA]</scope>
    <source>
        <strain evidence="2 3">9006-11</strain>
    </source>
</reference>